<feature type="compositionally biased region" description="Polar residues" evidence="5">
    <location>
        <begin position="65"/>
        <end position="74"/>
    </location>
</feature>
<feature type="compositionally biased region" description="Polar residues" evidence="5">
    <location>
        <begin position="89"/>
        <end position="101"/>
    </location>
</feature>
<dbReference type="GO" id="GO:0030424">
    <property type="term" value="C:axon"/>
    <property type="evidence" value="ECO:0007669"/>
    <property type="project" value="TreeGrafter"/>
</dbReference>
<dbReference type="PANTHER" id="PTHR14113">
    <property type="entry name" value="PICCOLO/BASSOON"/>
    <property type="match status" value="1"/>
</dbReference>
<keyword evidence="8" id="KW-1185">Reference proteome</keyword>
<feature type="domain" description="Zinc finger piccolo-type" evidence="6">
    <location>
        <begin position="396"/>
        <end position="442"/>
    </location>
</feature>
<dbReference type="GeneTree" id="ENSGT00620000087961"/>
<dbReference type="GO" id="GO:0098882">
    <property type="term" value="F:structural constituent of presynaptic active zone"/>
    <property type="evidence" value="ECO:0007669"/>
    <property type="project" value="TreeGrafter"/>
</dbReference>
<proteinExistence type="predicted"/>
<evidence type="ECO:0000256" key="5">
    <source>
        <dbReference type="SAM" id="MobiDB-lite"/>
    </source>
</evidence>
<feature type="compositionally biased region" description="Basic and acidic residues" evidence="5">
    <location>
        <begin position="127"/>
        <end position="141"/>
    </location>
</feature>
<evidence type="ECO:0000259" key="6">
    <source>
        <dbReference type="Pfam" id="PF05715"/>
    </source>
</evidence>
<feature type="compositionally biased region" description="Polar residues" evidence="5">
    <location>
        <begin position="306"/>
        <end position="324"/>
    </location>
</feature>
<dbReference type="Pfam" id="PF05715">
    <property type="entry name" value="zf-piccolo"/>
    <property type="match status" value="1"/>
</dbReference>
<evidence type="ECO:0000313" key="7">
    <source>
        <dbReference type="Ensembl" id="ENSVURP00010017825.1"/>
    </source>
</evidence>
<keyword evidence="3" id="KW-0863">Zinc-finger</keyword>
<dbReference type="STRING" id="29139.ENSVURP00010017825"/>
<dbReference type="OMA" id="ANYNACT"/>
<dbReference type="InterPro" id="IPR008899">
    <property type="entry name" value="Znf_piccolo"/>
</dbReference>
<protein>
    <recommendedName>
        <fullName evidence="6">Zinc finger piccolo-type domain-containing protein</fullName>
    </recommendedName>
</protein>
<sequence>MSRAQGLPKGNVPPAAAEPPSMQRKPEFDTSHHPKQPGKPPDPGHPGQLSKSRTTDTLRTEQKSPGRSPSTTSLRESKSRTDFKEEQKSSIMPSFLTDSNPLSAVSSVVNKFNPFDLISDSDVSQEEATKKQKAAQKEQGKPEGITKPASQQQSPKPITKPQGPPKVTSQQAGTTKSIPPQQPGKTKPQSLGTGKPTQALGSTEEEDSRSEQAKSQLQQRGPIKSQLDPAKSDPAKSVSQGPSKILSQQPGPTKLPAQQPNPTKPPVQQSGPTKPPTQQPGPTKPPTQQPGPSKPPTQQPGPTKLPTAQTGASKTLTQPPGTTKPSTQQPGPSKTPTQQPGTTKPPPQQPGPTKPLGQQTTKPSSQQAEPGKPLQPQSTSFPSTALTSAQAPRKTFCPLCSTTELLLHTPEKANYNTCTQCQTTVCSLCGFSPPHVTEVSTFIVVSLSRVSESR</sequence>
<feature type="compositionally biased region" description="Polar residues" evidence="5">
    <location>
        <begin position="237"/>
        <end position="261"/>
    </location>
</feature>
<name>A0A4X2L805_VOMUR</name>
<dbReference type="PANTHER" id="PTHR14113:SF6">
    <property type="entry name" value="PROTEIN PICCOLO"/>
    <property type="match status" value="1"/>
</dbReference>
<evidence type="ECO:0000256" key="2">
    <source>
        <dbReference type="ARBA" id="ARBA00022737"/>
    </source>
</evidence>
<dbReference type="PRINTS" id="PR01217">
    <property type="entry name" value="PRICHEXTENSN"/>
</dbReference>
<keyword evidence="1" id="KW-0479">Metal-binding</keyword>
<dbReference type="InterPro" id="IPR013083">
    <property type="entry name" value="Znf_RING/FYVE/PHD"/>
</dbReference>
<evidence type="ECO:0000256" key="4">
    <source>
        <dbReference type="ARBA" id="ARBA00022833"/>
    </source>
</evidence>
<feature type="region of interest" description="Disordered" evidence="5">
    <location>
        <begin position="1"/>
        <end position="101"/>
    </location>
</feature>
<reference evidence="7" key="3">
    <citation type="submission" date="2025-09" db="UniProtKB">
        <authorList>
            <consortium name="Ensembl"/>
        </authorList>
    </citation>
    <scope>IDENTIFICATION</scope>
</reference>
<feature type="compositionally biased region" description="Pro residues" evidence="5">
    <location>
        <begin position="273"/>
        <end position="299"/>
    </location>
</feature>
<reference evidence="7" key="2">
    <citation type="submission" date="2025-08" db="UniProtKB">
        <authorList>
            <consortium name="Ensembl"/>
        </authorList>
    </citation>
    <scope>IDENTIFICATION</scope>
</reference>
<evidence type="ECO:0000256" key="1">
    <source>
        <dbReference type="ARBA" id="ARBA00022723"/>
    </source>
</evidence>
<feature type="compositionally biased region" description="Low complexity" evidence="5">
    <location>
        <begin position="325"/>
        <end position="342"/>
    </location>
</feature>
<feature type="compositionally biased region" description="Basic and acidic residues" evidence="5">
    <location>
        <begin position="75"/>
        <end position="88"/>
    </location>
</feature>
<keyword evidence="4" id="KW-0862">Zinc</keyword>
<dbReference type="GO" id="GO:0008270">
    <property type="term" value="F:zinc ion binding"/>
    <property type="evidence" value="ECO:0007669"/>
    <property type="project" value="UniProtKB-KW"/>
</dbReference>
<dbReference type="GO" id="GO:0098978">
    <property type="term" value="C:glutamatergic synapse"/>
    <property type="evidence" value="ECO:0007669"/>
    <property type="project" value="TreeGrafter"/>
</dbReference>
<feature type="compositionally biased region" description="Polar residues" evidence="5">
    <location>
        <begin position="167"/>
        <end position="201"/>
    </location>
</feature>
<evidence type="ECO:0000313" key="8">
    <source>
        <dbReference type="Proteomes" id="UP000314987"/>
    </source>
</evidence>
<evidence type="ECO:0000256" key="3">
    <source>
        <dbReference type="ARBA" id="ARBA00022771"/>
    </source>
</evidence>
<feature type="region of interest" description="Disordered" evidence="5">
    <location>
        <begin position="115"/>
        <end position="387"/>
    </location>
</feature>
<dbReference type="Proteomes" id="UP000314987">
    <property type="component" value="Unassembled WGS sequence"/>
</dbReference>
<accession>A0A4X2L805</accession>
<feature type="compositionally biased region" description="Basic and acidic residues" evidence="5">
    <location>
        <begin position="53"/>
        <end position="64"/>
    </location>
</feature>
<keyword evidence="2" id="KW-0677">Repeat</keyword>
<dbReference type="GO" id="GO:1904071">
    <property type="term" value="P:presynaptic active zone assembly"/>
    <property type="evidence" value="ECO:0007669"/>
    <property type="project" value="TreeGrafter"/>
</dbReference>
<feature type="compositionally biased region" description="Pro residues" evidence="5">
    <location>
        <begin position="343"/>
        <end position="353"/>
    </location>
</feature>
<dbReference type="GO" id="GO:0098982">
    <property type="term" value="C:GABA-ergic synapse"/>
    <property type="evidence" value="ECO:0007669"/>
    <property type="project" value="TreeGrafter"/>
</dbReference>
<dbReference type="InterPro" id="IPR052098">
    <property type="entry name" value="Presynaptic_Scaffold_Bsn/Pclo"/>
</dbReference>
<dbReference type="Gene3D" id="3.30.40.10">
    <property type="entry name" value="Zinc/RING finger domain, C3HC4 (zinc finger)"/>
    <property type="match status" value="1"/>
</dbReference>
<dbReference type="GO" id="GO:0048788">
    <property type="term" value="C:cytoskeleton of presynaptic active zone"/>
    <property type="evidence" value="ECO:0007669"/>
    <property type="project" value="TreeGrafter"/>
</dbReference>
<feature type="compositionally biased region" description="Polar residues" evidence="5">
    <location>
        <begin position="375"/>
        <end position="387"/>
    </location>
</feature>
<dbReference type="GO" id="GO:0035418">
    <property type="term" value="P:protein localization to synapse"/>
    <property type="evidence" value="ECO:0007669"/>
    <property type="project" value="TreeGrafter"/>
</dbReference>
<reference evidence="8" key="1">
    <citation type="submission" date="2018-12" db="EMBL/GenBank/DDBJ databases">
        <authorList>
            <person name="Yazar S."/>
        </authorList>
    </citation>
    <scope>NUCLEOTIDE SEQUENCE [LARGE SCALE GENOMIC DNA]</scope>
</reference>
<dbReference type="Ensembl" id="ENSVURT00010020246.1">
    <property type="protein sequence ID" value="ENSVURP00010017825.1"/>
    <property type="gene ID" value="ENSVURG00010013627.1"/>
</dbReference>
<organism evidence="7 8">
    <name type="scientific">Vombatus ursinus</name>
    <name type="common">Common wombat</name>
    <dbReference type="NCBI Taxonomy" id="29139"/>
    <lineage>
        <taxon>Eukaryota</taxon>
        <taxon>Metazoa</taxon>
        <taxon>Chordata</taxon>
        <taxon>Craniata</taxon>
        <taxon>Vertebrata</taxon>
        <taxon>Euteleostomi</taxon>
        <taxon>Mammalia</taxon>
        <taxon>Metatheria</taxon>
        <taxon>Diprotodontia</taxon>
        <taxon>Vombatidae</taxon>
        <taxon>Vombatus</taxon>
    </lineage>
</organism>
<dbReference type="AlphaFoldDB" id="A0A4X2L805"/>